<sequence>MPSHQSVGNITLANRGLNRRLDDRHQGDGLFLLFDGNLVEVVDVSIGGLKFRNPPYRLDPGLRFPFELRSAYEDPNPLAKGIAVVRAAKADWVAVEFVRPTFALMKVVGRHIGRQVRGPNHLFRL</sequence>
<evidence type="ECO:0000313" key="1">
    <source>
        <dbReference type="EMBL" id="CCG43099.1"/>
    </source>
</evidence>
<dbReference type="eggNOG" id="ENOG50342DI">
    <property type="taxonomic scope" value="Bacteria"/>
</dbReference>
<organism evidence="1 2">
    <name type="scientific">Magnetospirillum molischianum DSM 120</name>
    <dbReference type="NCBI Taxonomy" id="1150626"/>
    <lineage>
        <taxon>Bacteria</taxon>
        <taxon>Pseudomonadati</taxon>
        <taxon>Pseudomonadota</taxon>
        <taxon>Alphaproteobacteria</taxon>
        <taxon>Rhodospirillales</taxon>
        <taxon>Rhodospirillaceae</taxon>
        <taxon>Magnetospirillum</taxon>
    </lineage>
</organism>
<protein>
    <recommendedName>
        <fullName evidence="3">PilZ domain-containing protein</fullName>
    </recommendedName>
</protein>
<dbReference type="AlphaFoldDB" id="H8FXL1"/>
<evidence type="ECO:0008006" key="3">
    <source>
        <dbReference type="Google" id="ProtNLM"/>
    </source>
</evidence>
<gene>
    <name evidence="1" type="ORF">PHAMO_580005</name>
</gene>
<evidence type="ECO:0000313" key="2">
    <source>
        <dbReference type="Proteomes" id="UP000004169"/>
    </source>
</evidence>
<dbReference type="Proteomes" id="UP000004169">
    <property type="component" value="Unassembled WGS sequence"/>
</dbReference>
<comment type="caution">
    <text evidence="1">The sequence shown here is derived from an EMBL/GenBank/DDBJ whole genome shotgun (WGS) entry which is preliminary data.</text>
</comment>
<reference evidence="1 2" key="1">
    <citation type="journal article" date="2012" name="J. Bacteriol.">
        <title>Draft Genome Sequence of the Purple Photosynthetic Bacterium Phaeospirillum molischianum DSM120, a Particularly Versatile Bacterium.</title>
        <authorList>
            <person name="Duquesne K."/>
            <person name="Prima V."/>
            <person name="Ji B."/>
            <person name="Rouy Z."/>
            <person name="Medigue C."/>
            <person name="Talla E."/>
            <person name="Sturgis J.N."/>
        </authorList>
    </citation>
    <scope>NUCLEOTIDE SEQUENCE [LARGE SCALE GENOMIC DNA]</scope>
    <source>
        <strain evidence="2">DSM120</strain>
    </source>
</reference>
<keyword evidence="2" id="KW-1185">Reference proteome</keyword>
<dbReference type="STRING" id="1150626.PHAMO_580005"/>
<dbReference type="EMBL" id="CAHP01000054">
    <property type="protein sequence ID" value="CCG43099.1"/>
    <property type="molecule type" value="Genomic_DNA"/>
</dbReference>
<name>H8FXL1_MAGML</name>
<accession>H8FXL1</accession>
<proteinExistence type="predicted"/>